<reference evidence="3" key="1">
    <citation type="journal article" date="2014" name="Proc. Natl. Acad. Sci. U.S.A.">
        <title>Extensive sampling of basidiomycete genomes demonstrates inadequacy of the white-rot/brown-rot paradigm for wood decay fungi.</title>
        <authorList>
            <person name="Riley R."/>
            <person name="Salamov A.A."/>
            <person name="Brown D.W."/>
            <person name="Nagy L.G."/>
            <person name="Floudas D."/>
            <person name="Held B.W."/>
            <person name="Levasseur A."/>
            <person name="Lombard V."/>
            <person name="Morin E."/>
            <person name="Otillar R."/>
            <person name="Lindquist E.A."/>
            <person name="Sun H."/>
            <person name="LaButti K.M."/>
            <person name="Schmutz J."/>
            <person name="Jabbour D."/>
            <person name="Luo H."/>
            <person name="Baker S.E."/>
            <person name="Pisabarro A.G."/>
            <person name="Walton J.D."/>
            <person name="Blanchette R.A."/>
            <person name="Henrissat B."/>
            <person name="Martin F."/>
            <person name="Cullen D."/>
            <person name="Hibbett D.S."/>
            <person name="Grigoriev I.V."/>
        </authorList>
    </citation>
    <scope>NUCLEOTIDE SEQUENCE [LARGE SCALE GENOMIC DNA]</scope>
    <source>
        <strain evidence="3">FD-172 SS1</strain>
    </source>
</reference>
<dbReference type="Proteomes" id="UP000027195">
    <property type="component" value="Unassembled WGS sequence"/>
</dbReference>
<sequence>MPSPPPPAPRARPSKMKTRAPKSSSPSASLKSYFDAMPSDGCRSFSAPFDNISLPPTPPSTGSTVSSRPSLTVRQSHLHAYGHTFFALPTPPNPRAKPPSPTSTQHPLRTSSSAPTSVAHTVPSSPVEPGVGLRQEDEEAKRRQRRSKAVPPAPPCTPEDDADSNAISNADVAPPPRPISPRLVPLPSKSRSSKPKSSKPSSSKSKVNVTPPTPPSTELPSTSKLPARPDPNPPSFRSRFSTRAPSFISCPSFVMPPMNEAFMHTPSDMTDISASPTSPLRTPAIAELNPFGLLGTVQYVDVWSERGTGGAGRRRGGSTRWADRDFSRIPEDEDEGAVADGSEEARRGAEENWSTCGNVSRSVKRGRSRRSALKKTETAEKGVQASGDKSDCRCECRPCHSCSRAPEVDKNDEIPPQLQAVDPPPPSSATG</sequence>
<protein>
    <submittedName>
        <fullName evidence="2">Uncharacterized protein</fullName>
    </submittedName>
</protein>
<organism evidence="2 3">
    <name type="scientific">Botryobasidium botryosum (strain FD-172 SS1)</name>
    <dbReference type="NCBI Taxonomy" id="930990"/>
    <lineage>
        <taxon>Eukaryota</taxon>
        <taxon>Fungi</taxon>
        <taxon>Dikarya</taxon>
        <taxon>Basidiomycota</taxon>
        <taxon>Agaricomycotina</taxon>
        <taxon>Agaricomycetes</taxon>
        <taxon>Cantharellales</taxon>
        <taxon>Botryobasidiaceae</taxon>
        <taxon>Botryobasidium</taxon>
    </lineage>
</organism>
<feature type="compositionally biased region" description="Basic residues" evidence="1">
    <location>
        <begin position="362"/>
        <end position="373"/>
    </location>
</feature>
<feature type="region of interest" description="Disordered" evidence="1">
    <location>
        <begin position="1"/>
        <end position="242"/>
    </location>
</feature>
<name>A0A067M1L0_BOTB1</name>
<evidence type="ECO:0000313" key="3">
    <source>
        <dbReference type="Proteomes" id="UP000027195"/>
    </source>
</evidence>
<feature type="compositionally biased region" description="Low complexity" evidence="1">
    <location>
        <begin position="60"/>
        <end position="70"/>
    </location>
</feature>
<feature type="compositionally biased region" description="Pro residues" evidence="1">
    <location>
        <begin position="1"/>
        <end position="10"/>
    </location>
</feature>
<feature type="compositionally biased region" description="Basic and acidic residues" evidence="1">
    <location>
        <begin position="388"/>
        <end position="398"/>
    </location>
</feature>
<feature type="compositionally biased region" description="Polar residues" evidence="1">
    <location>
        <begin position="102"/>
        <end position="124"/>
    </location>
</feature>
<dbReference type="HOGENOM" id="CLU_636137_0_0_1"/>
<dbReference type="AlphaFoldDB" id="A0A067M1L0"/>
<proteinExistence type="predicted"/>
<accession>A0A067M1L0</accession>
<feature type="compositionally biased region" description="Low complexity" evidence="1">
    <location>
        <begin position="198"/>
        <end position="207"/>
    </location>
</feature>
<feature type="compositionally biased region" description="Basic and acidic residues" evidence="1">
    <location>
        <begin position="321"/>
        <end position="330"/>
    </location>
</feature>
<feature type="compositionally biased region" description="Pro residues" evidence="1">
    <location>
        <begin position="422"/>
        <end position="431"/>
    </location>
</feature>
<feature type="compositionally biased region" description="Low complexity" evidence="1">
    <location>
        <begin position="21"/>
        <end position="32"/>
    </location>
</feature>
<gene>
    <name evidence="2" type="ORF">BOTBODRAFT_69660</name>
</gene>
<dbReference type="InParanoid" id="A0A067M1L0"/>
<evidence type="ECO:0000313" key="2">
    <source>
        <dbReference type="EMBL" id="KDQ08595.1"/>
    </source>
</evidence>
<keyword evidence="3" id="KW-1185">Reference proteome</keyword>
<evidence type="ECO:0000256" key="1">
    <source>
        <dbReference type="SAM" id="MobiDB-lite"/>
    </source>
</evidence>
<feature type="compositionally biased region" description="Pro residues" evidence="1">
    <location>
        <begin position="89"/>
        <end position="101"/>
    </location>
</feature>
<feature type="compositionally biased region" description="Low complexity" evidence="1">
    <location>
        <begin position="180"/>
        <end position="190"/>
    </location>
</feature>
<feature type="region of interest" description="Disordered" evidence="1">
    <location>
        <begin position="307"/>
        <end position="431"/>
    </location>
</feature>
<dbReference type="EMBL" id="KL198088">
    <property type="protein sequence ID" value="KDQ08595.1"/>
    <property type="molecule type" value="Genomic_DNA"/>
</dbReference>